<name>A0AA39S6R6_ACESA</name>
<evidence type="ECO:0000313" key="2">
    <source>
        <dbReference type="Proteomes" id="UP001168877"/>
    </source>
</evidence>
<dbReference type="EMBL" id="JAUESC010000380">
    <property type="protein sequence ID" value="KAK0592006.1"/>
    <property type="molecule type" value="Genomic_DNA"/>
</dbReference>
<keyword evidence="2" id="KW-1185">Reference proteome</keyword>
<dbReference type="AlphaFoldDB" id="A0AA39S6R6"/>
<reference evidence="1" key="1">
    <citation type="journal article" date="2022" name="Plant J.">
        <title>Strategies of tolerance reflected in two North American maple genomes.</title>
        <authorList>
            <person name="McEvoy S.L."/>
            <person name="Sezen U.U."/>
            <person name="Trouern-Trend A."/>
            <person name="McMahon S.M."/>
            <person name="Schaberg P.G."/>
            <person name="Yang J."/>
            <person name="Wegrzyn J.L."/>
            <person name="Swenson N.G."/>
        </authorList>
    </citation>
    <scope>NUCLEOTIDE SEQUENCE</scope>
    <source>
        <strain evidence="1">NS2018</strain>
    </source>
</reference>
<reference evidence="1" key="2">
    <citation type="submission" date="2023-06" db="EMBL/GenBank/DDBJ databases">
        <authorList>
            <person name="Swenson N.G."/>
            <person name="Wegrzyn J.L."/>
            <person name="Mcevoy S.L."/>
        </authorList>
    </citation>
    <scope>NUCLEOTIDE SEQUENCE</scope>
    <source>
        <strain evidence="1">NS2018</strain>
        <tissue evidence="1">Leaf</tissue>
    </source>
</reference>
<organism evidence="1 2">
    <name type="scientific">Acer saccharum</name>
    <name type="common">Sugar maple</name>
    <dbReference type="NCBI Taxonomy" id="4024"/>
    <lineage>
        <taxon>Eukaryota</taxon>
        <taxon>Viridiplantae</taxon>
        <taxon>Streptophyta</taxon>
        <taxon>Embryophyta</taxon>
        <taxon>Tracheophyta</taxon>
        <taxon>Spermatophyta</taxon>
        <taxon>Magnoliopsida</taxon>
        <taxon>eudicotyledons</taxon>
        <taxon>Gunneridae</taxon>
        <taxon>Pentapetalae</taxon>
        <taxon>rosids</taxon>
        <taxon>malvids</taxon>
        <taxon>Sapindales</taxon>
        <taxon>Sapindaceae</taxon>
        <taxon>Hippocastanoideae</taxon>
        <taxon>Acereae</taxon>
        <taxon>Acer</taxon>
    </lineage>
</organism>
<comment type="caution">
    <text evidence="1">The sequence shown here is derived from an EMBL/GenBank/DDBJ whole genome shotgun (WGS) entry which is preliminary data.</text>
</comment>
<dbReference type="Proteomes" id="UP001168877">
    <property type="component" value="Unassembled WGS sequence"/>
</dbReference>
<sequence length="106" mass="11919">MAIWRRRRPWKLGEDGDVEVLNQTSVDVPKIGLSSNLHRVEEFTKGKSVPVETFESRLSVCGVHGRSLREGLCVLVDEEVVVVELMGVAERSEKKGDGFWGRRHGC</sequence>
<gene>
    <name evidence="1" type="ORF">LWI29_011787</name>
</gene>
<protein>
    <submittedName>
        <fullName evidence="1">Uncharacterized protein</fullName>
    </submittedName>
</protein>
<evidence type="ECO:0000313" key="1">
    <source>
        <dbReference type="EMBL" id="KAK0592006.1"/>
    </source>
</evidence>
<accession>A0AA39S6R6</accession>
<proteinExistence type="predicted"/>